<dbReference type="PANTHER" id="PTHR11474:SF126">
    <property type="entry name" value="TYROSINASE-LIKE PROTEIN TYR-1-RELATED"/>
    <property type="match status" value="1"/>
</dbReference>
<keyword evidence="4" id="KW-0812">Transmembrane</keyword>
<dbReference type="InterPro" id="IPR008922">
    <property type="entry name" value="Di-copper_centre_dom_sf"/>
</dbReference>
<dbReference type="OrthoDB" id="6132182at2759"/>
<sequence length="355" mass="40178">MSASLGRYEPLEGSNGATSKSDNPIEFTPPRKRRSSFWLLLCVMISSIIIVLGAIAFVGFKGSSHSSVVKVCSDLSTRHEWRSLSQDEKRNYLLSVKCLKSKPSRLGFQNQSLYDDFPYLHSRQGEQTHYTAAFLSWHRWFIHLYEDALRNECDYNGYLPYWDWSLDWNNISGSPVWDNEFGFGGNGNSSEDGFRGNCVTDGPFAWLEVLFIGDISVPHCLSRGFLEGDELNKWTSQWQPSVIDGVLSTQTYANFSLRLEDGPHLSLPHIIHGDYSVGSAPADPIFFLQHAQIDRLWWRWQQTDKTSRLKDYSGLGTDSNSQATLQDILDVDGLGPSMRVVDVIDTTGGNLCYQY</sequence>
<dbReference type="Pfam" id="PF00264">
    <property type="entry name" value="Tyrosinase"/>
    <property type="match status" value="1"/>
</dbReference>
<keyword evidence="4" id="KW-0472">Membrane</keyword>
<keyword evidence="2" id="KW-0186">Copper</keyword>
<keyword evidence="1" id="KW-0479">Metal-binding</keyword>
<feature type="region of interest" description="Disordered" evidence="3">
    <location>
        <begin position="1"/>
        <end position="27"/>
    </location>
</feature>
<accession>A0A6A6HHK4</accession>
<evidence type="ECO:0000256" key="2">
    <source>
        <dbReference type="ARBA" id="ARBA00023008"/>
    </source>
</evidence>
<gene>
    <name evidence="6" type="ORF">EV356DRAFT_574030</name>
</gene>
<dbReference type="GO" id="GO:0016491">
    <property type="term" value="F:oxidoreductase activity"/>
    <property type="evidence" value="ECO:0007669"/>
    <property type="project" value="InterPro"/>
</dbReference>
<protein>
    <submittedName>
        <fullName evidence="6">Putative tyrosinase</fullName>
    </submittedName>
</protein>
<feature type="transmembrane region" description="Helical" evidence="4">
    <location>
        <begin position="37"/>
        <end position="60"/>
    </location>
</feature>
<evidence type="ECO:0000259" key="5">
    <source>
        <dbReference type="PROSITE" id="PS00498"/>
    </source>
</evidence>
<dbReference type="EMBL" id="ML991779">
    <property type="protein sequence ID" value="KAF2237624.1"/>
    <property type="molecule type" value="Genomic_DNA"/>
</dbReference>
<keyword evidence="7" id="KW-1185">Reference proteome</keyword>
<evidence type="ECO:0000256" key="3">
    <source>
        <dbReference type="SAM" id="MobiDB-lite"/>
    </source>
</evidence>
<evidence type="ECO:0000313" key="6">
    <source>
        <dbReference type="EMBL" id="KAF2237624.1"/>
    </source>
</evidence>
<dbReference type="InterPro" id="IPR050316">
    <property type="entry name" value="Tyrosinase/Hemocyanin"/>
</dbReference>
<keyword evidence="4" id="KW-1133">Transmembrane helix</keyword>
<proteinExistence type="predicted"/>
<evidence type="ECO:0000256" key="4">
    <source>
        <dbReference type="SAM" id="Phobius"/>
    </source>
</evidence>
<evidence type="ECO:0000256" key="1">
    <source>
        <dbReference type="ARBA" id="ARBA00022723"/>
    </source>
</evidence>
<reference evidence="6" key="1">
    <citation type="journal article" date="2020" name="Stud. Mycol.">
        <title>101 Dothideomycetes genomes: a test case for predicting lifestyles and emergence of pathogens.</title>
        <authorList>
            <person name="Haridas S."/>
            <person name="Albert R."/>
            <person name="Binder M."/>
            <person name="Bloem J."/>
            <person name="Labutti K."/>
            <person name="Salamov A."/>
            <person name="Andreopoulos B."/>
            <person name="Baker S."/>
            <person name="Barry K."/>
            <person name="Bills G."/>
            <person name="Bluhm B."/>
            <person name="Cannon C."/>
            <person name="Castanera R."/>
            <person name="Culley D."/>
            <person name="Daum C."/>
            <person name="Ezra D."/>
            <person name="Gonzalez J."/>
            <person name="Henrissat B."/>
            <person name="Kuo A."/>
            <person name="Liang C."/>
            <person name="Lipzen A."/>
            <person name="Lutzoni F."/>
            <person name="Magnuson J."/>
            <person name="Mondo S."/>
            <person name="Nolan M."/>
            <person name="Ohm R."/>
            <person name="Pangilinan J."/>
            <person name="Park H.-J."/>
            <person name="Ramirez L."/>
            <person name="Alfaro M."/>
            <person name="Sun H."/>
            <person name="Tritt A."/>
            <person name="Yoshinaga Y."/>
            <person name="Zwiers L.-H."/>
            <person name="Turgeon B."/>
            <person name="Goodwin S."/>
            <person name="Spatafora J."/>
            <person name="Crous P."/>
            <person name="Grigoriev I."/>
        </authorList>
    </citation>
    <scope>NUCLEOTIDE SEQUENCE</scope>
    <source>
        <strain evidence="6">Tuck. ex Michener</strain>
    </source>
</reference>
<dbReference type="PANTHER" id="PTHR11474">
    <property type="entry name" value="TYROSINASE FAMILY MEMBER"/>
    <property type="match status" value="1"/>
</dbReference>
<dbReference type="PRINTS" id="PR00092">
    <property type="entry name" value="TYROSINASE"/>
</dbReference>
<feature type="domain" description="Tyrosinase copper-binding" evidence="5">
    <location>
        <begin position="283"/>
        <end position="294"/>
    </location>
</feature>
<dbReference type="Gene3D" id="1.10.1280.10">
    <property type="entry name" value="Di-copper center containing domain from catechol oxidase"/>
    <property type="match status" value="1"/>
</dbReference>
<dbReference type="PROSITE" id="PS00498">
    <property type="entry name" value="TYROSINASE_2"/>
    <property type="match status" value="1"/>
</dbReference>
<dbReference type="AlphaFoldDB" id="A0A6A6HHK4"/>
<dbReference type="SUPFAM" id="SSF48056">
    <property type="entry name" value="Di-copper centre-containing domain"/>
    <property type="match status" value="1"/>
</dbReference>
<name>A0A6A6HHK4_VIRVR</name>
<evidence type="ECO:0000313" key="7">
    <source>
        <dbReference type="Proteomes" id="UP000800092"/>
    </source>
</evidence>
<dbReference type="GO" id="GO:0046872">
    <property type="term" value="F:metal ion binding"/>
    <property type="evidence" value="ECO:0007669"/>
    <property type="project" value="UniProtKB-KW"/>
</dbReference>
<dbReference type="Proteomes" id="UP000800092">
    <property type="component" value="Unassembled WGS sequence"/>
</dbReference>
<organism evidence="6 7">
    <name type="scientific">Viridothelium virens</name>
    <name type="common">Speckled blister lichen</name>
    <name type="synonym">Trypethelium virens</name>
    <dbReference type="NCBI Taxonomy" id="1048519"/>
    <lineage>
        <taxon>Eukaryota</taxon>
        <taxon>Fungi</taxon>
        <taxon>Dikarya</taxon>
        <taxon>Ascomycota</taxon>
        <taxon>Pezizomycotina</taxon>
        <taxon>Dothideomycetes</taxon>
        <taxon>Dothideomycetes incertae sedis</taxon>
        <taxon>Trypetheliales</taxon>
        <taxon>Trypetheliaceae</taxon>
        <taxon>Viridothelium</taxon>
    </lineage>
</organism>
<dbReference type="InterPro" id="IPR002227">
    <property type="entry name" value="Tyrosinase_Cu-bd"/>
</dbReference>